<dbReference type="Gene3D" id="3.40.50.880">
    <property type="match status" value="1"/>
</dbReference>
<evidence type="ECO:0000256" key="5">
    <source>
        <dbReference type="ARBA" id="ARBA00022741"/>
    </source>
</evidence>
<keyword evidence="5" id="KW-0547">Nucleotide-binding</keyword>
<dbReference type="InterPro" id="IPR004468">
    <property type="entry name" value="CTP_synthase"/>
</dbReference>
<evidence type="ECO:0000259" key="10">
    <source>
        <dbReference type="Pfam" id="PF00117"/>
    </source>
</evidence>
<evidence type="ECO:0000256" key="9">
    <source>
        <dbReference type="ARBA" id="ARBA00047781"/>
    </source>
</evidence>
<keyword evidence="4" id="KW-0436">Ligase</keyword>
<evidence type="ECO:0000313" key="12">
    <source>
        <dbReference type="Proteomes" id="UP001589747"/>
    </source>
</evidence>
<comment type="caution">
    <text evidence="11">The sequence shown here is derived from an EMBL/GenBank/DDBJ whole genome shotgun (WGS) entry which is preliminary data.</text>
</comment>
<gene>
    <name evidence="11" type="ORF">ACFFSY_20825</name>
</gene>
<dbReference type="InterPro" id="IPR029062">
    <property type="entry name" value="Class_I_gatase-like"/>
</dbReference>
<keyword evidence="8" id="KW-0665">Pyrimidine biosynthesis</keyword>
<keyword evidence="12" id="KW-1185">Reference proteome</keyword>
<evidence type="ECO:0000256" key="7">
    <source>
        <dbReference type="ARBA" id="ARBA00022962"/>
    </source>
</evidence>
<proteinExistence type="inferred from homology"/>
<reference evidence="11 12" key="1">
    <citation type="submission" date="2024-09" db="EMBL/GenBank/DDBJ databases">
        <authorList>
            <person name="Sun Q."/>
            <person name="Mori K."/>
        </authorList>
    </citation>
    <scope>NUCLEOTIDE SEQUENCE [LARGE SCALE GENOMIC DNA]</scope>
    <source>
        <strain evidence="11 12">TISTR 2452</strain>
    </source>
</reference>
<dbReference type="Pfam" id="PF00117">
    <property type="entry name" value="GATase"/>
    <property type="match status" value="1"/>
</dbReference>
<dbReference type="InterPro" id="IPR017926">
    <property type="entry name" value="GATASE"/>
</dbReference>
<dbReference type="PANTHER" id="PTHR11550:SF0">
    <property type="entry name" value="CTP SYNTHASE-RELATED"/>
    <property type="match status" value="1"/>
</dbReference>
<accession>A0ABV5KT32</accession>
<comment type="similarity">
    <text evidence="2">Belongs to the CTP synthase family.</text>
</comment>
<dbReference type="RefSeq" id="WP_377497622.1">
    <property type="nucleotide sequence ID" value="NZ_JBHMDO010000033.1"/>
</dbReference>
<keyword evidence="6" id="KW-0067">ATP-binding</keyword>
<dbReference type="EMBL" id="JBHMDO010000033">
    <property type="protein sequence ID" value="MFB9328382.1"/>
    <property type="molecule type" value="Genomic_DNA"/>
</dbReference>
<dbReference type="PANTHER" id="PTHR11550">
    <property type="entry name" value="CTP SYNTHASE"/>
    <property type="match status" value="1"/>
</dbReference>
<evidence type="ECO:0000256" key="3">
    <source>
        <dbReference type="ARBA" id="ARBA00012291"/>
    </source>
</evidence>
<protein>
    <recommendedName>
        <fullName evidence="3">CTP synthase (glutamine hydrolyzing)</fullName>
        <ecNumber evidence="3">6.3.4.2</ecNumber>
    </recommendedName>
</protein>
<dbReference type="PROSITE" id="PS51273">
    <property type="entry name" value="GATASE_TYPE_1"/>
    <property type="match status" value="1"/>
</dbReference>
<comment type="catalytic activity">
    <reaction evidence="9">
        <text>UTP + L-glutamine + ATP + H2O = CTP + L-glutamate + ADP + phosphate + 2 H(+)</text>
        <dbReference type="Rhea" id="RHEA:26426"/>
        <dbReference type="ChEBI" id="CHEBI:15377"/>
        <dbReference type="ChEBI" id="CHEBI:15378"/>
        <dbReference type="ChEBI" id="CHEBI:29985"/>
        <dbReference type="ChEBI" id="CHEBI:30616"/>
        <dbReference type="ChEBI" id="CHEBI:37563"/>
        <dbReference type="ChEBI" id="CHEBI:43474"/>
        <dbReference type="ChEBI" id="CHEBI:46398"/>
        <dbReference type="ChEBI" id="CHEBI:58359"/>
        <dbReference type="ChEBI" id="CHEBI:456216"/>
        <dbReference type="EC" id="6.3.4.2"/>
    </reaction>
</comment>
<evidence type="ECO:0000256" key="4">
    <source>
        <dbReference type="ARBA" id="ARBA00022598"/>
    </source>
</evidence>
<feature type="domain" description="Glutamine amidotransferase" evidence="10">
    <location>
        <begin position="24"/>
        <end position="225"/>
    </location>
</feature>
<name>A0ABV5KT32_9BACL</name>
<evidence type="ECO:0000256" key="8">
    <source>
        <dbReference type="ARBA" id="ARBA00022975"/>
    </source>
</evidence>
<evidence type="ECO:0000256" key="6">
    <source>
        <dbReference type="ARBA" id="ARBA00022840"/>
    </source>
</evidence>
<organism evidence="11 12">
    <name type="scientific">Paenibacillus aurantiacus</name>
    <dbReference type="NCBI Taxonomy" id="1936118"/>
    <lineage>
        <taxon>Bacteria</taxon>
        <taxon>Bacillati</taxon>
        <taxon>Bacillota</taxon>
        <taxon>Bacilli</taxon>
        <taxon>Bacillales</taxon>
        <taxon>Paenibacillaceae</taxon>
        <taxon>Paenibacillus</taxon>
    </lineage>
</organism>
<evidence type="ECO:0000256" key="1">
    <source>
        <dbReference type="ARBA" id="ARBA00005171"/>
    </source>
</evidence>
<comment type="pathway">
    <text evidence="1">Pyrimidine metabolism; CTP biosynthesis via de novo pathway; CTP from UDP: step 2/2.</text>
</comment>
<evidence type="ECO:0000256" key="2">
    <source>
        <dbReference type="ARBA" id="ARBA00007533"/>
    </source>
</evidence>
<dbReference type="Proteomes" id="UP001589747">
    <property type="component" value="Unassembled WGS sequence"/>
</dbReference>
<sequence length="232" mass="25005">MTKIGLIGDYNEEVVAHRAIPSAIRLAAEALGVEAIAEWLPTPSLEEATGDKLARYDGLWCVPASPYRSMQGALNGIRYARERGIPFLGTCGGFQHMVIEFARNVAGLAEADHAEINPEASLVLVAPLTCSVSEQTNVFHLIPDSRTAAVYGANEAVEQYGTCNYGPDPVYNERLESAGLRIAGVDGEGTTRIMELPSHPFMIGMLFQPERSALKGAVHPLIRAFIQAAALR</sequence>
<dbReference type="EC" id="6.3.4.2" evidence="3"/>
<dbReference type="NCBIfam" id="NF004836">
    <property type="entry name" value="PRK06186.1"/>
    <property type="match status" value="1"/>
</dbReference>
<dbReference type="SUPFAM" id="SSF52317">
    <property type="entry name" value="Class I glutamine amidotransferase-like"/>
    <property type="match status" value="1"/>
</dbReference>
<evidence type="ECO:0000313" key="11">
    <source>
        <dbReference type="EMBL" id="MFB9328382.1"/>
    </source>
</evidence>
<keyword evidence="7" id="KW-0315">Glutamine amidotransferase</keyword>